<accession>L8GFD8</accession>
<dbReference type="Pfam" id="PF00589">
    <property type="entry name" value="Phage_integrase"/>
    <property type="match status" value="1"/>
</dbReference>
<reference evidence="3 4" key="1">
    <citation type="journal article" date="2013" name="Genome Biol.">
        <title>Genome of Acanthamoeba castellanii highlights extensive lateral gene transfer and early evolution of tyrosine kinase signaling.</title>
        <authorList>
            <person name="Clarke M."/>
            <person name="Lohan A.J."/>
            <person name="Liu B."/>
            <person name="Lagkouvardos I."/>
            <person name="Roy S."/>
            <person name="Zafar N."/>
            <person name="Bertelli C."/>
            <person name="Schilde C."/>
            <person name="Kianianmomeni A."/>
            <person name="Burglin T.R."/>
            <person name="Frech C."/>
            <person name="Turcotte B."/>
            <person name="Kopec K.O."/>
            <person name="Synnott J.M."/>
            <person name="Choo C."/>
            <person name="Paponov I."/>
            <person name="Finkler A."/>
            <person name="Soon Heng Tan C."/>
            <person name="Hutchins A.P."/>
            <person name="Weinmeier T."/>
            <person name="Rattei T."/>
            <person name="Chu J.S."/>
            <person name="Gimenez G."/>
            <person name="Irimia M."/>
            <person name="Rigden D.J."/>
            <person name="Fitzpatrick D.A."/>
            <person name="Lorenzo-Morales J."/>
            <person name="Bateman A."/>
            <person name="Chiu C.H."/>
            <person name="Tang P."/>
            <person name="Hegemann P."/>
            <person name="Fromm H."/>
            <person name="Raoult D."/>
            <person name="Greub G."/>
            <person name="Miranda-Saavedra D."/>
            <person name="Chen N."/>
            <person name="Nash P."/>
            <person name="Ginger M.L."/>
            <person name="Horn M."/>
            <person name="Schaap P."/>
            <person name="Caler L."/>
            <person name="Loftus B."/>
        </authorList>
    </citation>
    <scope>NUCLEOTIDE SEQUENCE [LARGE SCALE GENOMIC DNA]</scope>
    <source>
        <strain evidence="3 4">Neff</strain>
    </source>
</reference>
<proteinExistence type="predicted"/>
<dbReference type="PANTHER" id="PTHR34605:SF3">
    <property type="entry name" value="P CELL-TYPE AGGLUTINATION PROTEIN MAP4-LIKE-RELATED"/>
    <property type="match status" value="1"/>
</dbReference>
<dbReference type="RefSeq" id="XP_004333813.1">
    <property type="nucleotide sequence ID" value="XM_004333765.1"/>
</dbReference>
<dbReference type="InterPro" id="IPR013762">
    <property type="entry name" value="Integrase-like_cat_sf"/>
</dbReference>
<keyword evidence="1" id="KW-0233">DNA recombination</keyword>
<gene>
    <name evidence="3" type="ORF">ACA1_362870</name>
</gene>
<dbReference type="AlphaFoldDB" id="L8GFD8"/>
<keyword evidence="4" id="KW-1185">Reference proteome</keyword>
<dbReference type="InterPro" id="IPR052925">
    <property type="entry name" value="Phage_Integrase-like_Recomb"/>
</dbReference>
<dbReference type="KEGG" id="acan:ACA1_362870"/>
<organism evidence="3 4">
    <name type="scientific">Acanthamoeba castellanii (strain ATCC 30010 / Neff)</name>
    <dbReference type="NCBI Taxonomy" id="1257118"/>
    <lineage>
        <taxon>Eukaryota</taxon>
        <taxon>Amoebozoa</taxon>
        <taxon>Discosea</taxon>
        <taxon>Longamoebia</taxon>
        <taxon>Centramoebida</taxon>
        <taxon>Acanthamoebidae</taxon>
        <taxon>Acanthamoeba</taxon>
    </lineage>
</organism>
<dbReference type="GO" id="GO:0015074">
    <property type="term" value="P:DNA integration"/>
    <property type="evidence" value="ECO:0007669"/>
    <property type="project" value="InterPro"/>
</dbReference>
<dbReference type="InterPro" id="IPR002104">
    <property type="entry name" value="Integrase_catalytic"/>
</dbReference>
<evidence type="ECO:0000259" key="2">
    <source>
        <dbReference type="Pfam" id="PF00589"/>
    </source>
</evidence>
<dbReference type="InterPro" id="IPR011010">
    <property type="entry name" value="DNA_brk_join_enz"/>
</dbReference>
<dbReference type="EMBL" id="KB008147">
    <property type="protein sequence ID" value="ELR11800.1"/>
    <property type="molecule type" value="Genomic_DNA"/>
</dbReference>
<evidence type="ECO:0000256" key="1">
    <source>
        <dbReference type="ARBA" id="ARBA00023172"/>
    </source>
</evidence>
<sequence>MQQALELAGLRLEDVKLGDGGLRMCIHKAKNDQLSKGQLVFIEPTGRATHLVWLFQLFIQWRGHAPGLLFMTVGSGVMSSSTISAVCQRMVMAAGLSTQVSSHSLRISGATATIEGGMTTEQVMTIGGWRSDAVNSYLRARELPSMAVSRRMGL</sequence>
<dbReference type="GO" id="GO:0006310">
    <property type="term" value="P:DNA recombination"/>
    <property type="evidence" value="ECO:0007669"/>
    <property type="project" value="UniProtKB-KW"/>
</dbReference>
<feature type="domain" description="Tyr recombinase" evidence="2">
    <location>
        <begin position="6"/>
        <end position="138"/>
    </location>
</feature>
<dbReference type="Gene3D" id="1.10.443.10">
    <property type="entry name" value="Intergrase catalytic core"/>
    <property type="match status" value="1"/>
</dbReference>
<dbReference type="VEuPathDB" id="AmoebaDB:ACA1_362870"/>
<name>L8GFD8_ACACF</name>
<dbReference type="PANTHER" id="PTHR34605">
    <property type="entry name" value="PHAGE_INTEGRASE DOMAIN-CONTAINING PROTEIN"/>
    <property type="match status" value="1"/>
</dbReference>
<dbReference type="GeneID" id="14912242"/>
<evidence type="ECO:0000313" key="3">
    <source>
        <dbReference type="EMBL" id="ELR11800.1"/>
    </source>
</evidence>
<protein>
    <submittedName>
        <fullName evidence="3">Phage integrase family protein</fullName>
    </submittedName>
</protein>
<dbReference type="SUPFAM" id="SSF56349">
    <property type="entry name" value="DNA breaking-rejoining enzymes"/>
    <property type="match status" value="1"/>
</dbReference>
<dbReference type="Proteomes" id="UP000011083">
    <property type="component" value="Unassembled WGS sequence"/>
</dbReference>
<evidence type="ECO:0000313" key="4">
    <source>
        <dbReference type="Proteomes" id="UP000011083"/>
    </source>
</evidence>
<dbReference type="OrthoDB" id="2433192at2759"/>
<dbReference type="GO" id="GO:0003677">
    <property type="term" value="F:DNA binding"/>
    <property type="evidence" value="ECO:0007669"/>
    <property type="project" value="InterPro"/>
</dbReference>